<dbReference type="Proteomes" id="UP000887013">
    <property type="component" value="Unassembled WGS sequence"/>
</dbReference>
<keyword evidence="2" id="KW-1185">Reference proteome</keyword>
<organism evidence="1 2">
    <name type="scientific">Nephila pilipes</name>
    <name type="common">Giant wood spider</name>
    <name type="synonym">Nephila maculata</name>
    <dbReference type="NCBI Taxonomy" id="299642"/>
    <lineage>
        <taxon>Eukaryota</taxon>
        <taxon>Metazoa</taxon>
        <taxon>Ecdysozoa</taxon>
        <taxon>Arthropoda</taxon>
        <taxon>Chelicerata</taxon>
        <taxon>Arachnida</taxon>
        <taxon>Araneae</taxon>
        <taxon>Araneomorphae</taxon>
        <taxon>Entelegynae</taxon>
        <taxon>Araneoidea</taxon>
        <taxon>Nephilidae</taxon>
        <taxon>Nephila</taxon>
    </lineage>
</organism>
<dbReference type="EMBL" id="BMAW01115641">
    <property type="protein sequence ID" value="GFT66979.1"/>
    <property type="molecule type" value="Genomic_DNA"/>
</dbReference>
<reference evidence="1" key="1">
    <citation type="submission" date="2020-08" db="EMBL/GenBank/DDBJ databases">
        <title>Multicomponent nature underlies the extraordinary mechanical properties of spider dragline silk.</title>
        <authorList>
            <person name="Kono N."/>
            <person name="Nakamura H."/>
            <person name="Mori M."/>
            <person name="Yoshida Y."/>
            <person name="Ohtoshi R."/>
            <person name="Malay A.D."/>
            <person name="Moran D.A.P."/>
            <person name="Tomita M."/>
            <person name="Numata K."/>
            <person name="Arakawa K."/>
        </authorList>
    </citation>
    <scope>NUCLEOTIDE SEQUENCE</scope>
</reference>
<sequence>MVDLSKQVLLREKAIDFHIGLLYRTDFSHHQLQFIAKNIRLHTDTYGTSEWYSVDQEPSQSINEETKFFACPIFLCDKDVPVKLL</sequence>
<gene>
    <name evidence="1" type="ORF">NPIL_682591</name>
</gene>
<evidence type="ECO:0000313" key="2">
    <source>
        <dbReference type="Proteomes" id="UP000887013"/>
    </source>
</evidence>
<protein>
    <submittedName>
        <fullName evidence="1">Uncharacterized protein</fullName>
    </submittedName>
</protein>
<dbReference type="AlphaFoldDB" id="A0A8X6PHM2"/>
<comment type="caution">
    <text evidence="1">The sequence shown here is derived from an EMBL/GenBank/DDBJ whole genome shotgun (WGS) entry which is preliminary data.</text>
</comment>
<proteinExistence type="predicted"/>
<accession>A0A8X6PHM2</accession>
<name>A0A8X6PHM2_NEPPI</name>
<evidence type="ECO:0000313" key="1">
    <source>
        <dbReference type="EMBL" id="GFT66979.1"/>
    </source>
</evidence>